<gene>
    <name evidence="2" type="primary">tgmB</name>
    <name evidence="2" type="ORF">G6048_26540</name>
</gene>
<dbReference type="RefSeq" id="WP_165342105.1">
    <property type="nucleotide sequence ID" value="NZ_JAAKZX010000094.1"/>
</dbReference>
<comment type="caution">
    <text evidence="2">The sequence shown here is derived from an EMBL/GenBank/DDBJ whole genome shotgun (WGS) entry which is preliminary data.</text>
</comment>
<dbReference type="Gene3D" id="3.30.470.20">
    <property type="entry name" value="ATP-grasp fold, B domain"/>
    <property type="match status" value="1"/>
</dbReference>
<reference evidence="2 3" key="1">
    <citation type="submission" date="2020-02" db="EMBL/GenBank/DDBJ databases">
        <title>Whole-genome analyses of novel actinobacteria.</title>
        <authorList>
            <person name="Sahin N."/>
            <person name="Tokatli A."/>
        </authorList>
    </citation>
    <scope>NUCLEOTIDE SEQUENCE [LARGE SCALE GENOMIC DNA]</scope>
    <source>
        <strain evidence="2 3">YC419</strain>
    </source>
</reference>
<dbReference type="InterPro" id="IPR026449">
    <property type="entry name" value="GRASP_SAV_5884"/>
</dbReference>
<dbReference type="SUPFAM" id="SSF56059">
    <property type="entry name" value="Glutathione synthetase ATP-binding domain-like"/>
    <property type="match status" value="1"/>
</dbReference>
<name>A0ABX0DYF9_9ACTN</name>
<dbReference type="Proteomes" id="UP001518140">
    <property type="component" value="Unassembled WGS sequence"/>
</dbReference>
<proteinExistence type="predicted"/>
<evidence type="ECO:0000313" key="3">
    <source>
        <dbReference type="Proteomes" id="UP001518140"/>
    </source>
</evidence>
<dbReference type="InterPro" id="IPR048936">
    <property type="entry name" value="MvdD-like_ATPgrasp"/>
</dbReference>
<dbReference type="Pfam" id="PF21068">
    <property type="entry name" value="ATPgraspMvdD"/>
    <property type="match status" value="1"/>
</dbReference>
<feature type="domain" description="MvdD-like pre-ATP grasp" evidence="1">
    <location>
        <begin position="4"/>
        <end position="122"/>
    </location>
</feature>
<dbReference type="PANTHER" id="PTHR21621:SF0">
    <property type="entry name" value="BETA-CITRYLGLUTAMATE SYNTHASE B-RELATED"/>
    <property type="match status" value="1"/>
</dbReference>
<dbReference type="PANTHER" id="PTHR21621">
    <property type="entry name" value="RIBOSOMAL PROTEIN S6 MODIFICATION PROTEIN"/>
    <property type="match status" value="1"/>
</dbReference>
<evidence type="ECO:0000259" key="1">
    <source>
        <dbReference type="Pfam" id="PF21068"/>
    </source>
</evidence>
<keyword evidence="3" id="KW-1185">Reference proteome</keyword>
<dbReference type="EMBL" id="JAAKZX010000094">
    <property type="protein sequence ID" value="NGO45549.1"/>
    <property type="molecule type" value="Genomic_DNA"/>
</dbReference>
<organism evidence="2 3">
    <name type="scientific">Streptomyces ureilyticus</name>
    <dbReference type="NCBI Taxonomy" id="1775131"/>
    <lineage>
        <taxon>Bacteria</taxon>
        <taxon>Bacillati</taxon>
        <taxon>Actinomycetota</taxon>
        <taxon>Actinomycetes</taxon>
        <taxon>Kitasatosporales</taxon>
        <taxon>Streptomycetaceae</taxon>
        <taxon>Streptomyces</taxon>
    </lineage>
</organism>
<accession>A0ABX0DYF9</accession>
<evidence type="ECO:0000313" key="2">
    <source>
        <dbReference type="EMBL" id="NGO45549.1"/>
    </source>
</evidence>
<dbReference type="NCBIfam" id="TIGR04187">
    <property type="entry name" value="GRASP_SAV_5884"/>
    <property type="match status" value="1"/>
</dbReference>
<protein>
    <submittedName>
        <fullName evidence="2">ATP-grasp ribosomal peptide maturase</fullName>
    </submittedName>
</protein>
<sequence>MASTVLVVTALTDVTADLVITALNEREVPVVRVDPADVGPAMAFAAHIGPESTAWDGQLRTASREVELGEVAAVYYRRPTPYAARYQHLPPQQRDFAVAEARHGLGGVLNNLHGVAYVNHPAAVTRADFKPAQLKRFAELGLAIPPTLVTNDVEAARKFAAEHDHVIYKTFRGLPGSEDGHTGAIWAQRVDPEGFDDALAVTAHLFQAEIPKTGDVRVTVVGSQVFAQRITAPDGALDWRRGNWDDLIHAPIAVPASIEAALHAYLTSFGLVFGCFDFALTGEGDAPEHWTAIECNPNGQWGWLPDAPSITAAFADILSRKEKAGHGHARRS</sequence>